<keyword evidence="3" id="KW-0328">Glycosyltransferase</keyword>
<dbReference type="InterPro" id="IPR026051">
    <property type="entry name" value="ALG1-like"/>
</dbReference>
<dbReference type="Proteomes" id="UP000759131">
    <property type="component" value="Unassembled WGS sequence"/>
</dbReference>
<dbReference type="OrthoDB" id="614844at2759"/>
<dbReference type="PANTHER" id="PTHR13036">
    <property type="entry name" value="BETA1,4 MANNOSYLTRANSFERASE"/>
    <property type="match status" value="1"/>
</dbReference>
<protein>
    <recommendedName>
        <fullName evidence="11">Chitobiosyldiphosphodolichol beta-mannosyltransferase</fullName>
    </recommendedName>
</protein>
<evidence type="ECO:0000256" key="2">
    <source>
        <dbReference type="ARBA" id="ARBA00004922"/>
    </source>
</evidence>
<dbReference type="EMBL" id="OC902854">
    <property type="protein sequence ID" value="CAD7649611.1"/>
    <property type="molecule type" value="Genomic_DNA"/>
</dbReference>
<evidence type="ECO:0008006" key="11">
    <source>
        <dbReference type="Google" id="ProtNLM"/>
    </source>
</evidence>
<proteinExistence type="predicted"/>
<evidence type="ECO:0000313" key="10">
    <source>
        <dbReference type="Proteomes" id="UP000759131"/>
    </source>
</evidence>
<evidence type="ECO:0000256" key="8">
    <source>
        <dbReference type="ARBA" id="ARBA00023136"/>
    </source>
</evidence>
<dbReference type="GO" id="GO:0000030">
    <property type="term" value="F:mannosyltransferase activity"/>
    <property type="evidence" value="ECO:0007669"/>
    <property type="project" value="InterPro"/>
</dbReference>
<comment type="subcellular location">
    <subcellularLocation>
        <location evidence="1">Endoplasmic reticulum membrane</location>
        <topology evidence="1">Single-pass membrane protein</topology>
    </subcellularLocation>
</comment>
<evidence type="ECO:0000256" key="5">
    <source>
        <dbReference type="ARBA" id="ARBA00022692"/>
    </source>
</evidence>
<comment type="pathway">
    <text evidence="2">Protein modification; protein glycosylation.</text>
</comment>
<sequence>MFKALELYDSSVDGSDNWPQIVCVVTGKGPLKQHYQQKILTKTFKSIKVVFPWLTAHDYPKLVASADLGICLHKSSSDLDLPMKVVDMFGCCLPVCAYKYNCINELVLHEKNGLLFNTSEELSQQLMHVLKNFPEENASLKLFRNHLNQNFVKLRWNECWNQNALPIFS</sequence>
<keyword evidence="10" id="KW-1185">Reference proteome</keyword>
<reference evidence="9" key="1">
    <citation type="submission" date="2020-11" db="EMBL/GenBank/DDBJ databases">
        <authorList>
            <person name="Tran Van P."/>
        </authorList>
    </citation>
    <scope>NUCLEOTIDE SEQUENCE</scope>
</reference>
<accession>A0A7R9QKP1</accession>
<evidence type="ECO:0000256" key="6">
    <source>
        <dbReference type="ARBA" id="ARBA00022824"/>
    </source>
</evidence>
<evidence type="ECO:0000313" key="9">
    <source>
        <dbReference type="EMBL" id="CAD7649611.1"/>
    </source>
</evidence>
<dbReference type="PANTHER" id="PTHR13036:SF0">
    <property type="entry name" value="CHITOBIOSYLDIPHOSPHODOLICHOL BETA-MANNOSYLTRANSFERASE"/>
    <property type="match status" value="1"/>
</dbReference>
<dbReference type="GO" id="GO:0005789">
    <property type="term" value="C:endoplasmic reticulum membrane"/>
    <property type="evidence" value="ECO:0007669"/>
    <property type="project" value="UniProtKB-SubCell"/>
</dbReference>
<dbReference type="Pfam" id="PF13692">
    <property type="entry name" value="Glyco_trans_1_4"/>
    <property type="match status" value="1"/>
</dbReference>
<keyword evidence="5" id="KW-0812">Transmembrane</keyword>
<keyword evidence="7" id="KW-1133">Transmembrane helix</keyword>
<evidence type="ECO:0000256" key="1">
    <source>
        <dbReference type="ARBA" id="ARBA00004389"/>
    </source>
</evidence>
<evidence type="ECO:0000256" key="4">
    <source>
        <dbReference type="ARBA" id="ARBA00022679"/>
    </source>
</evidence>
<organism evidence="9">
    <name type="scientific">Medioppia subpectinata</name>
    <dbReference type="NCBI Taxonomy" id="1979941"/>
    <lineage>
        <taxon>Eukaryota</taxon>
        <taxon>Metazoa</taxon>
        <taxon>Ecdysozoa</taxon>
        <taxon>Arthropoda</taxon>
        <taxon>Chelicerata</taxon>
        <taxon>Arachnida</taxon>
        <taxon>Acari</taxon>
        <taxon>Acariformes</taxon>
        <taxon>Sarcoptiformes</taxon>
        <taxon>Oribatida</taxon>
        <taxon>Brachypylina</taxon>
        <taxon>Oppioidea</taxon>
        <taxon>Oppiidae</taxon>
        <taxon>Medioppia</taxon>
    </lineage>
</organism>
<name>A0A7R9QKP1_9ACAR</name>
<gene>
    <name evidence="9" type="ORF">OSB1V03_LOCUS22470</name>
</gene>
<dbReference type="SUPFAM" id="SSF53756">
    <property type="entry name" value="UDP-Glycosyltransferase/glycogen phosphorylase"/>
    <property type="match status" value="1"/>
</dbReference>
<evidence type="ECO:0000256" key="3">
    <source>
        <dbReference type="ARBA" id="ARBA00022676"/>
    </source>
</evidence>
<dbReference type="Gene3D" id="3.40.50.2000">
    <property type="entry name" value="Glycogen Phosphorylase B"/>
    <property type="match status" value="1"/>
</dbReference>
<keyword evidence="4" id="KW-0808">Transferase</keyword>
<dbReference type="AlphaFoldDB" id="A0A7R9QKP1"/>
<evidence type="ECO:0000256" key="7">
    <source>
        <dbReference type="ARBA" id="ARBA00022989"/>
    </source>
</evidence>
<keyword evidence="6" id="KW-0256">Endoplasmic reticulum</keyword>
<dbReference type="EMBL" id="CAJPIZ010048279">
    <property type="protein sequence ID" value="CAG2122524.1"/>
    <property type="molecule type" value="Genomic_DNA"/>
</dbReference>
<keyword evidence="8" id="KW-0472">Membrane</keyword>